<dbReference type="InterPro" id="IPR036388">
    <property type="entry name" value="WH-like_DNA-bd_sf"/>
</dbReference>
<dbReference type="GO" id="GO:0003700">
    <property type="term" value="F:DNA-binding transcription factor activity"/>
    <property type="evidence" value="ECO:0007669"/>
    <property type="project" value="InterPro"/>
</dbReference>
<dbReference type="Pfam" id="PF08279">
    <property type="entry name" value="HTH_11"/>
    <property type="match status" value="1"/>
</dbReference>
<dbReference type="InterPro" id="IPR026881">
    <property type="entry name" value="WYL_dom"/>
</dbReference>
<keyword evidence="1" id="KW-0805">Transcription regulation</keyword>
<dbReference type="InterPro" id="IPR051534">
    <property type="entry name" value="CBASS_pafABC_assoc_protein"/>
</dbReference>
<feature type="domain" description="HTH deoR-type" evidence="4">
    <location>
        <begin position="4"/>
        <end position="63"/>
    </location>
</feature>
<dbReference type="InterPro" id="IPR028349">
    <property type="entry name" value="PafC-like"/>
</dbReference>
<evidence type="ECO:0000259" key="4">
    <source>
        <dbReference type="PROSITE" id="PS51000"/>
    </source>
</evidence>
<evidence type="ECO:0000256" key="1">
    <source>
        <dbReference type="ARBA" id="ARBA00023015"/>
    </source>
</evidence>
<sequence>MARPTARVLALLELLQTGGTRTVSELAERLAVDERTVRRYVEHLRDLDVPVDGVRGRYGGYRLARHYRLPPLMLSDEEALAVVWALLLSEQSRSGPASALAVQSATAKIRRVLPEALAKRVAAVLQVVNFTAHPDHDGPDGSGGQSPPGRHGEHGAAGTEARALLELSEAARDRHPVRFGYTTRQGVPAERVVHPYGVVAHRGRLYLTGFDVQRQAGRTFRLDRIQAVAVLEGTFSTPAGSDPVQQVLGPLAPTPDLHDVSFRIRTDLTHLRSQIPETLASATPIEGTTTSTAGWLQVFMRAERLPWVAAALAALDRPFVIDHPEALRDVVSELGRRLQAGAAAVTDEQTASR</sequence>
<reference evidence="5 6" key="1">
    <citation type="submission" date="2019-02" db="EMBL/GenBank/DDBJ databases">
        <title>Genomic Encyclopedia of Type Strains, Phase IV (KMG-IV): sequencing the most valuable type-strain genomes for metagenomic binning, comparative biology and taxonomic classification.</title>
        <authorList>
            <person name="Goeker M."/>
        </authorList>
    </citation>
    <scope>NUCLEOTIDE SEQUENCE [LARGE SCALE GENOMIC DNA]</scope>
    <source>
        <strain evidence="5 6">DSM 45622</strain>
    </source>
</reference>
<dbReference type="InterPro" id="IPR001034">
    <property type="entry name" value="DeoR_HTH"/>
</dbReference>
<name>A0A4Q7N7U6_9ACTN</name>
<dbReference type="PROSITE" id="PS51000">
    <property type="entry name" value="HTH_DEOR_2"/>
    <property type="match status" value="1"/>
</dbReference>
<dbReference type="Pfam" id="PF13280">
    <property type="entry name" value="WYL"/>
    <property type="match status" value="1"/>
</dbReference>
<comment type="caution">
    <text evidence="5">The sequence shown here is derived from an EMBL/GenBank/DDBJ whole genome shotgun (WGS) entry which is preliminary data.</text>
</comment>
<proteinExistence type="predicted"/>
<feature type="region of interest" description="Disordered" evidence="3">
    <location>
        <begin position="132"/>
        <end position="159"/>
    </location>
</feature>
<dbReference type="OrthoDB" id="3616433at2"/>
<dbReference type="SUPFAM" id="SSF46785">
    <property type="entry name" value="Winged helix' DNA-binding domain"/>
    <property type="match status" value="1"/>
</dbReference>
<dbReference type="EMBL" id="SGXD01000008">
    <property type="protein sequence ID" value="RZS77931.1"/>
    <property type="molecule type" value="Genomic_DNA"/>
</dbReference>
<dbReference type="InterPro" id="IPR013196">
    <property type="entry name" value="HTH_11"/>
</dbReference>
<organism evidence="5 6">
    <name type="scientific">Motilibacter rhizosphaerae</name>
    <dbReference type="NCBI Taxonomy" id="598652"/>
    <lineage>
        <taxon>Bacteria</taxon>
        <taxon>Bacillati</taxon>
        <taxon>Actinomycetota</taxon>
        <taxon>Actinomycetes</taxon>
        <taxon>Motilibacterales</taxon>
        <taxon>Motilibacteraceae</taxon>
        <taxon>Motilibacter</taxon>
    </lineage>
</organism>
<keyword evidence="6" id="KW-1185">Reference proteome</keyword>
<dbReference type="RefSeq" id="WP_130494689.1">
    <property type="nucleotide sequence ID" value="NZ_SGXD01000008.1"/>
</dbReference>
<dbReference type="PANTHER" id="PTHR34580:SF3">
    <property type="entry name" value="PROTEIN PAFB"/>
    <property type="match status" value="1"/>
</dbReference>
<evidence type="ECO:0000313" key="5">
    <source>
        <dbReference type="EMBL" id="RZS77931.1"/>
    </source>
</evidence>
<gene>
    <name evidence="5" type="ORF">EV189_3970</name>
</gene>
<protein>
    <submittedName>
        <fullName evidence="5">Transcriptional regulator</fullName>
    </submittedName>
</protein>
<accession>A0A4Q7N7U6</accession>
<dbReference type="PANTHER" id="PTHR34580">
    <property type="match status" value="1"/>
</dbReference>
<dbReference type="AlphaFoldDB" id="A0A4Q7N7U6"/>
<keyword evidence="2" id="KW-0804">Transcription</keyword>
<dbReference type="Proteomes" id="UP000293638">
    <property type="component" value="Unassembled WGS sequence"/>
</dbReference>
<dbReference type="Gene3D" id="1.10.10.10">
    <property type="entry name" value="Winged helix-like DNA-binding domain superfamily/Winged helix DNA-binding domain"/>
    <property type="match status" value="1"/>
</dbReference>
<evidence type="ECO:0000256" key="3">
    <source>
        <dbReference type="SAM" id="MobiDB-lite"/>
    </source>
</evidence>
<evidence type="ECO:0000256" key="2">
    <source>
        <dbReference type="ARBA" id="ARBA00023163"/>
    </source>
</evidence>
<dbReference type="InterPro" id="IPR036390">
    <property type="entry name" value="WH_DNA-bd_sf"/>
</dbReference>
<dbReference type="PROSITE" id="PS52050">
    <property type="entry name" value="WYL"/>
    <property type="match status" value="1"/>
</dbReference>
<evidence type="ECO:0000313" key="6">
    <source>
        <dbReference type="Proteomes" id="UP000293638"/>
    </source>
</evidence>
<dbReference type="PIRSF" id="PIRSF016838">
    <property type="entry name" value="PafC"/>
    <property type="match status" value="1"/>
</dbReference>